<keyword evidence="4" id="KW-1185">Reference proteome</keyword>
<dbReference type="GeneID" id="39877167"/>
<dbReference type="RefSeq" id="XP_028869640.1">
    <property type="nucleotide sequence ID" value="XM_029013807.1"/>
</dbReference>
<reference evidence="3 4" key="1">
    <citation type="journal article" date="2017" name="BMC Genomics">
        <title>Whole-genome assembly of Babesia ovata and comparative genomics between closely related pathogens.</title>
        <authorList>
            <person name="Yamagishi J."/>
            <person name="Asada M."/>
            <person name="Hakimi H."/>
            <person name="Tanaka T.Q."/>
            <person name="Sugimoto C."/>
            <person name="Kawazu S."/>
        </authorList>
    </citation>
    <scope>NUCLEOTIDE SEQUENCE [LARGE SCALE GENOMIC DNA]</scope>
    <source>
        <strain evidence="3 4">Miyake</strain>
    </source>
</reference>
<evidence type="ECO:0000256" key="1">
    <source>
        <dbReference type="SAM" id="Coils"/>
    </source>
</evidence>
<feature type="coiled-coil region" evidence="1">
    <location>
        <begin position="202"/>
        <end position="261"/>
    </location>
</feature>
<keyword evidence="2" id="KW-0472">Membrane</keyword>
<proteinExistence type="predicted"/>
<keyword evidence="2" id="KW-0812">Transmembrane</keyword>
<keyword evidence="1" id="KW-0175">Coiled coil</keyword>
<dbReference type="Proteomes" id="UP000236319">
    <property type="component" value="Unassembled WGS sequence"/>
</dbReference>
<dbReference type="VEuPathDB" id="PiroplasmaDB:BOVATA_048900"/>
<evidence type="ECO:0000313" key="3">
    <source>
        <dbReference type="EMBL" id="GBE63397.1"/>
    </source>
</evidence>
<feature type="transmembrane region" description="Helical" evidence="2">
    <location>
        <begin position="1645"/>
        <end position="1670"/>
    </location>
</feature>
<evidence type="ECO:0008006" key="5">
    <source>
        <dbReference type="Google" id="ProtNLM"/>
    </source>
</evidence>
<accession>A0A2H6KK89</accession>
<gene>
    <name evidence="3" type="ORF">BOVATA_048900</name>
</gene>
<keyword evidence="2" id="KW-1133">Transmembrane helix</keyword>
<protein>
    <recommendedName>
        <fullName evidence="5">C3H1-type domain-containing protein</fullName>
    </recommendedName>
</protein>
<evidence type="ECO:0000313" key="4">
    <source>
        <dbReference type="Proteomes" id="UP000236319"/>
    </source>
</evidence>
<evidence type="ECO:0000256" key="2">
    <source>
        <dbReference type="SAM" id="Phobius"/>
    </source>
</evidence>
<dbReference type="EMBL" id="BDSA01000041">
    <property type="protein sequence ID" value="GBE63397.1"/>
    <property type="molecule type" value="Genomic_DNA"/>
</dbReference>
<organism evidence="3 4">
    <name type="scientific">Babesia ovata</name>
    <dbReference type="NCBI Taxonomy" id="189622"/>
    <lineage>
        <taxon>Eukaryota</taxon>
        <taxon>Sar</taxon>
        <taxon>Alveolata</taxon>
        <taxon>Apicomplexa</taxon>
        <taxon>Aconoidasida</taxon>
        <taxon>Piroplasmida</taxon>
        <taxon>Babesiidae</taxon>
        <taxon>Babesia</taxon>
    </lineage>
</organism>
<sequence length="1709" mass="189448">MSFLHGVLSNIKPKLGQHKGTLTSALTSLKDTNNNGITKYKAAVAEVASGVHTYNESVSKSNESVKSVITMLRDSVGQTLTDKLNAINENNVSQDADLSSAAEAAKALVKEYASKGEDFNNGFHNRVQKYRGFKAEVKPKEEYMDLNSELRQKLDNVRNIISYEATRLSTLSATEHRNLEEIIERIKETCHSLNRCVNDKIRIDVRKLVEQLNKKVQEILKQLKKINETLVGYVTTLQKWIREADEIIEQVMKETKKIEDKHIGLVNQDAIREKAKELGTRKKSLDEYINSVKSSLGNLASTATKQVKALEDVYKNKLLAITQAVEKVPEAVHALAGKFTGLRGDVPKNIDGIFEKIREKAAQIKGSGTPLFLGFEAIKEAVEDYANDFKSFEDKVLAKWVENILGNNAKVRQWIEWCGQAIGANFKNPYNGQGENAVMTQLTKKIARQIMEQVDEKGDIKGAQAAVGAADDDDSGKTEIEKAVEAVQLVCSTFADRFDEKLEPGIIDKLIQPVGTAMATQLGGEYSEEHAKGFFDWAARYMLHQLAGAARGAAAELHSLILETRPLGSENDIAEKIEEAHRKAETLHSQLGQATGQPAGGKTNFALEVDSAISQVQTQVQHITGPADKVNLGSNEISGKRDAAYNPLEQAITSIEGYSDKGLDVSLTTKALESLSTGIQSNLEALQKAMTETGKSINEKLKQLKDDKIGKKEQGVTVNDGTLQKIHDDILKLLGGDLDKTIKETEELLKVAEREGDTTIEHLRSHVNSEVQKTIEKLTTQANKNYVTSVKEMLKAFASRVQKILQHLPKDIDTDRREGFKGFMRTIEGRIDGNNTTQDHINLLKDLASESTDTAEQKKQALEKTSISFLSFITHIMQYVREQEKGDGGHAGDVKSLSLLSHTLFQDLYASKHFDPKFFENLDRLKNMISKFAPKTFGEGKSPLLLETLRAGFPALVSELGKAYLNVYEDSPPITQWLTKVTDTDKSKSSDAVPEAPKYKLTPDGMNGAKIMLTITPIVSDALGDLKEKLENKHNWKDYKIYNSEKSRHSLHRLFFKENGYDPGLPEKAMHGELNHKTECDGNRILGHLTTGKNILFSSNSARIAGASSSLDNDDELTVDYIKEGGLIPDLFAYLESYFAVGHIATSFSKRAPCSVYEQLVWLTGLPHNPVYVKLPKHVTSLFEVPDKNNPSEKIYNSIDASPTKITDALTIEAIDEICGKAYAVLTTVVGTGDAECGYACEFPSNSLGLQYPSNPAQCFETLLDILRRLFPPLKFLFTQCGTPASEHGWLRCQYGKDVKSTKSQCNEHTKQGTKEPTKCLPKSPLQSYLSDSLIGHLPHNLSSIGCQAKCATCPGGIPGMPCLTPLGFRGFSGSTKTGAYLSSVIGELLEIRNVYTLFGLAPKTPRTLPEHFEFASALVRGWHDGKTYHKVYFQKSFEDSATKLSISLYEEANKLTDALRDAYGSESVGHSECQDPHLLNLTAFNTCNKNNHCAPYLSSLCGGYYTCLPFKNSNTYLSWAIYLPWTFWDLLNHLYNAFCGITCADWGCRGCLRGDKCKSGKHGVVEDEKKADATCQCDSIVKCRGVAPTLYQYGFSFGEASTLNGGKTPKKCKDFCSQLKKVLKSEYFQDLFKECDNFLKEIRFPFMSLLLALWSLSLLYLLHIAVVRLDVLRIRSHLRSPSSHRIAAQSLLAAARVGKIVNVKYFSP</sequence>
<dbReference type="OrthoDB" id="2441647at2759"/>
<comment type="caution">
    <text evidence="3">The sequence shown here is derived from an EMBL/GenBank/DDBJ whole genome shotgun (WGS) entry which is preliminary data.</text>
</comment>
<name>A0A2H6KK89_9APIC</name>